<evidence type="ECO:0000313" key="2">
    <source>
        <dbReference type="Proteomes" id="UP000887159"/>
    </source>
</evidence>
<evidence type="ECO:0000313" key="1">
    <source>
        <dbReference type="EMBL" id="GFY00546.1"/>
    </source>
</evidence>
<gene>
    <name evidence="1" type="ORF">TNCV_2139431</name>
</gene>
<sequence>MAEYTNAEKADMILDTGPQIAMVEPLRSCTPKGILSGGLLLIPCLLAYTSNYVRPVHSRRQHVIEIGWHVPN</sequence>
<organism evidence="1 2">
    <name type="scientific">Trichonephila clavipes</name>
    <name type="common">Golden silk orbweaver</name>
    <name type="synonym">Nephila clavipes</name>
    <dbReference type="NCBI Taxonomy" id="2585209"/>
    <lineage>
        <taxon>Eukaryota</taxon>
        <taxon>Metazoa</taxon>
        <taxon>Ecdysozoa</taxon>
        <taxon>Arthropoda</taxon>
        <taxon>Chelicerata</taxon>
        <taxon>Arachnida</taxon>
        <taxon>Araneae</taxon>
        <taxon>Araneomorphae</taxon>
        <taxon>Entelegynae</taxon>
        <taxon>Araneoidea</taxon>
        <taxon>Nephilidae</taxon>
        <taxon>Trichonephila</taxon>
    </lineage>
</organism>
<proteinExistence type="predicted"/>
<accession>A0A8X6S1Y4</accession>
<name>A0A8X6S1Y4_TRICX</name>
<dbReference type="Proteomes" id="UP000887159">
    <property type="component" value="Unassembled WGS sequence"/>
</dbReference>
<protein>
    <submittedName>
        <fullName evidence="1">Uncharacterized protein</fullName>
    </submittedName>
</protein>
<dbReference type="EMBL" id="BMAU01021221">
    <property type="protein sequence ID" value="GFY00546.1"/>
    <property type="molecule type" value="Genomic_DNA"/>
</dbReference>
<dbReference type="AlphaFoldDB" id="A0A8X6S1Y4"/>
<reference evidence="1" key="1">
    <citation type="submission" date="2020-08" db="EMBL/GenBank/DDBJ databases">
        <title>Multicomponent nature underlies the extraordinary mechanical properties of spider dragline silk.</title>
        <authorList>
            <person name="Kono N."/>
            <person name="Nakamura H."/>
            <person name="Mori M."/>
            <person name="Yoshida Y."/>
            <person name="Ohtoshi R."/>
            <person name="Malay A.D."/>
            <person name="Moran D.A.P."/>
            <person name="Tomita M."/>
            <person name="Numata K."/>
            <person name="Arakawa K."/>
        </authorList>
    </citation>
    <scope>NUCLEOTIDE SEQUENCE</scope>
</reference>
<keyword evidence="2" id="KW-1185">Reference proteome</keyword>
<comment type="caution">
    <text evidence="1">The sequence shown here is derived from an EMBL/GenBank/DDBJ whole genome shotgun (WGS) entry which is preliminary data.</text>
</comment>